<dbReference type="KEGG" id="csem:103384474"/>
<keyword evidence="1 3" id="KW-0728">SH3 domain</keyword>
<dbReference type="InterPro" id="IPR035797">
    <property type="entry name" value="ARHGEF16/ARHGEF26_SH3"/>
</dbReference>
<dbReference type="GeneID" id="103384474"/>
<evidence type="ECO:0000313" key="8">
    <source>
        <dbReference type="Ensembl" id="ENSCSEP00000030065.1"/>
    </source>
</evidence>
<dbReference type="CDD" id="cd01221">
    <property type="entry name" value="PH_ephexin"/>
    <property type="match status" value="1"/>
</dbReference>
<name>A0A3P8WZF1_CYNSE</name>
<evidence type="ECO:0000256" key="2">
    <source>
        <dbReference type="ARBA" id="ARBA00022658"/>
    </source>
</evidence>
<dbReference type="CDD" id="cd11938">
    <property type="entry name" value="SH3_ARHGEF16_26"/>
    <property type="match status" value="1"/>
</dbReference>
<feature type="domain" description="PH" evidence="6">
    <location>
        <begin position="498"/>
        <end position="617"/>
    </location>
</feature>
<dbReference type="SMART" id="SM00325">
    <property type="entry name" value="RhoGEF"/>
    <property type="match status" value="1"/>
</dbReference>
<reference evidence="8" key="2">
    <citation type="submission" date="2025-08" db="UniProtKB">
        <authorList>
            <consortium name="Ensembl"/>
        </authorList>
    </citation>
    <scope>IDENTIFICATION</scope>
</reference>
<organism evidence="8 9">
    <name type="scientific">Cynoglossus semilaevis</name>
    <name type="common">Tongue sole</name>
    <dbReference type="NCBI Taxonomy" id="244447"/>
    <lineage>
        <taxon>Eukaryota</taxon>
        <taxon>Metazoa</taxon>
        <taxon>Chordata</taxon>
        <taxon>Craniata</taxon>
        <taxon>Vertebrata</taxon>
        <taxon>Euteleostomi</taxon>
        <taxon>Actinopterygii</taxon>
        <taxon>Neopterygii</taxon>
        <taxon>Teleostei</taxon>
        <taxon>Neoteleostei</taxon>
        <taxon>Acanthomorphata</taxon>
        <taxon>Carangaria</taxon>
        <taxon>Pleuronectiformes</taxon>
        <taxon>Pleuronectoidei</taxon>
        <taxon>Cynoglossidae</taxon>
        <taxon>Cynoglossinae</taxon>
        <taxon>Cynoglossus</taxon>
    </lineage>
</organism>
<reference evidence="8 9" key="1">
    <citation type="journal article" date="2014" name="Nat. Genet.">
        <title>Whole-genome sequence of a flatfish provides insights into ZW sex chromosome evolution and adaptation to a benthic lifestyle.</title>
        <authorList>
            <person name="Chen S."/>
            <person name="Zhang G."/>
            <person name="Shao C."/>
            <person name="Huang Q."/>
            <person name="Liu G."/>
            <person name="Zhang P."/>
            <person name="Song W."/>
            <person name="An N."/>
            <person name="Chalopin D."/>
            <person name="Volff J.N."/>
            <person name="Hong Y."/>
            <person name="Li Q."/>
            <person name="Sha Z."/>
            <person name="Zhou H."/>
            <person name="Xie M."/>
            <person name="Yu Q."/>
            <person name="Liu Y."/>
            <person name="Xiang H."/>
            <person name="Wang N."/>
            <person name="Wu K."/>
            <person name="Yang C."/>
            <person name="Zhou Q."/>
            <person name="Liao X."/>
            <person name="Yang L."/>
            <person name="Hu Q."/>
            <person name="Zhang J."/>
            <person name="Meng L."/>
            <person name="Jin L."/>
            <person name="Tian Y."/>
            <person name="Lian J."/>
            <person name="Yang J."/>
            <person name="Miao G."/>
            <person name="Liu S."/>
            <person name="Liang Z."/>
            <person name="Yan F."/>
            <person name="Li Y."/>
            <person name="Sun B."/>
            <person name="Zhang H."/>
            <person name="Zhang J."/>
            <person name="Zhu Y."/>
            <person name="Du M."/>
            <person name="Zhao Y."/>
            <person name="Schartl M."/>
            <person name="Tang Q."/>
            <person name="Wang J."/>
        </authorList>
    </citation>
    <scope>NUCLEOTIDE SEQUENCE</scope>
</reference>
<evidence type="ECO:0000259" key="6">
    <source>
        <dbReference type="PROSITE" id="PS50003"/>
    </source>
</evidence>
<dbReference type="Pfam" id="PF00621">
    <property type="entry name" value="RhoGEF"/>
    <property type="match status" value="1"/>
</dbReference>
<dbReference type="RefSeq" id="XP_008316223.1">
    <property type="nucleotide sequence ID" value="XM_008318001.3"/>
</dbReference>
<dbReference type="PANTHER" id="PTHR12845:SF3">
    <property type="entry name" value="RHO GUANINE NUCLEOTIDE EXCHANGE FACTOR 16"/>
    <property type="match status" value="1"/>
</dbReference>
<dbReference type="InterPro" id="IPR001849">
    <property type="entry name" value="PH_domain"/>
</dbReference>
<dbReference type="Gene3D" id="2.30.29.30">
    <property type="entry name" value="Pleckstrin-homology domain (PH domain)/Phosphotyrosine-binding domain (PTB)"/>
    <property type="match status" value="1"/>
</dbReference>
<dbReference type="Gene3D" id="1.20.900.10">
    <property type="entry name" value="Dbl homology (DH) domain"/>
    <property type="match status" value="1"/>
</dbReference>
<dbReference type="InterPro" id="IPR047271">
    <property type="entry name" value="Ephexin-like"/>
</dbReference>
<evidence type="ECO:0000256" key="1">
    <source>
        <dbReference type="ARBA" id="ARBA00022443"/>
    </source>
</evidence>
<dbReference type="CDD" id="cd00160">
    <property type="entry name" value="RhoGEF"/>
    <property type="match status" value="1"/>
</dbReference>
<dbReference type="FunFam" id="1.20.900.10:FF:000007">
    <property type="entry name" value="rho guanine nucleotide exchange factor 19"/>
    <property type="match status" value="1"/>
</dbReference>
<feature type="region of interest" description="Disordered" evidence="4">
    <location>
        <begin position="30"/>
        <end position="57"/>
    </location>
</feature>
<dbReference type="PANTHER" id="PTHR12845">
    <property type="entry name" value="GUANINE NUCLEOTIDE EXCHANGE FACTOR"/>
    <property type="match status" value="1"/>
</dbReference>
<dbReference type="InterPro" id="IPR000219">
    <property type="entry name" value="DH_dom"/>
</dbReference>
<dbReference type="CTD" id="27237"/>
<dbReference type="InterPro" id="IPR047270">
    <property type="entry name" value="PH_ephexin"/>
</dbReference>
<dbReference type="PROSITE" id="PS50010">
    <property type="entry name" value="DH_2"/>
    <property type="match status" value="1"/>
</dbReference>
<reference evidence="8" key="3">
    <citation type="submission" date="2025-09" db="UniProtKB">
        <authorList>
            <consortium name="Ensembl"/>
        </authorList>
    </citation>
    <scope>IDENTIFICATION</scope>
</reference>
<proteinExistence type="predicted"/>
<dbReference type="Gene3D" id="2.30.30.40">
    <property type="entry name" value="SH3 Domains"/>
    <property type="match status" value="1"/>
</dbReference>
<dbReference type="SMART" id="SM00233">
    <property type="entry name" value="PH"/>
    <property type="match status" value="1"/>
</dbReference>
<dbReference type="InParanoid" id="A0A3P8WZF1"/>
<feature type="region of interest" description="Disordered" evidence="4">
    <location>
        <begin position="173"/>
        <end position="211"/>
    </location>
</feature>
<protein>
    <submittedName>
        <fullName evidence="8">Rho guanine nucleotide exchange factor (GEF) 16</fullName>
    </submittedName>
</protein>
<dbReference type="SMART" id="SM00326">
    <property type="entry name" value="SH3"/>
    <property type="match status" value="1"/>
</dbReference>
<dbReference type="GeneTree" id="ENSGT01030000234571"/>
<dbReference type="GO" id="GO:0005085">
    <property type="term" value="F:guanyl-nucleotide exchange factor activity"/>
    <property type="evidence" value="ECO:0007669"/>
    <property type="project" value="UniProtKB-KW"/>
</dbReference>
<dbReference type="OMA" id="FHPYVVY"/>
<feature type="domain" description="SH3" evidence="5">
    <location>
        <begin position="624"/>
        <end position="684"/>
    </location>
</feature>
<dbReference type="OrthoDB" id="27593at2759"/>
<keyword evidence="9" id="KW-1185">Reference proteome</keyword>
<keyword evidence="2" id="KW-0344">Guanine-nucleotide releasing factor</keyword>
<accession>A0A3P8WZF1</accession>
<dbReference type="Proteomes" id="UP000265120">
    <property type="component" value="Chromosome 10"/>
</dbReference>
<evidence type="ECO:0000256" key="3">
    <source>
        <dbReference type="PROSITE-ProRule" id="PRU00192"/>
    </source>
</evidence>
<evidence type="ECO:0000259" key="5">
    <source>
        <dbReference type="PROSITE" id="PS50002"/>
    </source>
</evidence>
<dbReference type="PROSITE" id="PS50002">
    <property type="entry name" value="SH3"/>
    <property type="match status" value="1"/>
</dbReference>
<dbReference type="Pfam" id="PF00018">
    <property type="entry name" value="SH3_1"/>
    <property type="match status" value="1"/>
</dbReference>
<dbReference type="STRING" id="244447.ENSCSEP00000030065"/>
<dbReference type="InterPro" id="IPR011993">
    <property type="entry name" value="PH-like_dom_sf"/>
</dbReference>
<evidence type="ECO:0000313" key="9">
    <source>
        <dbReference type="Proteomes" id="UP000265120"/>
    </source>
</evidence>
<sequence>MSQSQSEDSPAGDKVPLILESQFSTELHISEPGDEDYCPPIQSLSTPPMEKSPVKEDKVDRLVVPPQVVLSTASPAAQKFGSQQLIPKSLATSGRPKHRHHTTVVTFPVGLEHSSNETRIRHSAQGSDVSWEDYDSDGDGFSLRRNRRNMSYRAAVTSLDIEAMATGRESTVPLKPVGENRASSPSPCRTPGRKRTLGRKRNQKRGSFKDATPRLYQEIRERGLHSTNQDEMLDDFVVVEAPVEDQGIVVKNYRPAQLTWSQLPQVKDTGILTLITAQERKRQEAIFEIITSEHSYLHSLGILVRHFKNSEALRKTMTTTEHHHLFSNISDIHKISQRFFEDLERRHYDNPVIRDISDIVQNHATHHFEPYIVYCSNETFQQRTLQKLLTSNTMFKEALKQIESSSECGGLPMISFLILPMQRVTRLPLLLDTICQKTPDKTAEYFAAVWALHAMSKLVTSCNDGARRMERTEQMYTIQKQMEFGKIKPFPLVSSSRWLKKRGELAICTEELSIWRAFSHRSYYLFLFNDVLIITKKKSEESFVVMDYATPENVEVVVAEEVEGRMSPPAKNSSNYFLSFKLLMSKNSEGRAEQISLVAESRVDRARWIVALTEQKQAGATCTEGLPQYEATKAYMPKEPDDLGLQQAELVIVLRKEEGFCYGERMRDGERGWFPASCATEITNPTVMENNVQRMKRLRKETNV</sequence>
<dbReference type="AlphaFoldDB" id="A0A3P8WZF1"/>
<dbReference type="SUPFAM" id="SSF48065">
    <property type="entry name" value="DBL homology domain (DH-domain)"/>
    <property type="match status" value="1"/>
</dbReference>
<dbReference type="SUPFAM" id="SSF50044">
    <property type="entry name" value="SH3-domain"/>
    <property type="match status" value="1"/>
</dbReference>
<dbReference type="SUPFAM" id="SSF50729">
    <property type="entry name" value="PH domain-like"/>
    <property type="match status" value="1"/>
</dbReference>
<feature type="compositionally biased region" description="Basic residues" evidence="4">
    <location>
        <begin position="191"/>
        <end position="206"/>
    </location>
</feature>
<dbReference type="InterPro" id="IPR001452">
    <property type="entry name" value="SH3_domain"/>
</dbReference>
<evidence type="ECO:0000256" key="4">
    <source>
        <dbReference type="SAM" id="MobiDB-lite"/>
    </source>
</evidence>
<dbReference type="PROSITE" id="PS50003">
    <property type="entry name" value="PH_DOMAIN"/>
    <property type="match status" value="1"/>
</dbReference>
<feature type="domain" description="DH" evidence="7">
    <location>
        <begin position="281"/>
        <end position="465"/>
    </location>
</feature>
<dbReference type="InterPro" id="IPR036028">
    <property type="entry name" value="SH3-like_dom_sf"/>
</dbReference>
<dbReference type="InterPro" id="IPR035899">
    <property type="entry name" value="DBL_dom_sf"/>
</dbReference>
<dbReference type="Ensembl" id="ENSCSET00000030469.1">
    <property type="protein sequence ID" value="ENSCSEP00000030065.1"/>
    <property type="gene ID" value="ENSCSEG00000019262.1"/>
</dbReference>
<evidence type="ECO:0000259" key="7">
    <source>
        <dbReference type="PROSITE" id="PS50010"/>
    </source>
</evidence>